<dbReference type="OrthoDB" id="9781034at2"/>
<dbReference type="InterPro" id="IPR001307">
    <property type="entry name" value="Thiosulphate_STrfase_CS"/>
</dbReference>
<dbReference type="RefSeq" id="WP_150372487.1">
    <property type="nucleotide sequence ID" value="NZ_CP044065.1"/>
</dbReference>
<feature type="domain" description="Rhodanese" evidence="4">
    <location>
        <begin position="18"/>
        <end position="137"/>
    </location>
</feature>
<name>A0A5P2H453_9BURK</name>
<dbReference type="SUPFAM" id="SSF52821">
    <property type="entry name" value="Rhodanese/Cell cycle control phosphatase"/>
    <property type="match status" value="2"/>
</dbReference>
<evidence type="ECO:0000313" key="5">
    <source>
        <dbReference type="EMBL" id="QET02454.1"/>
    </source>
</evidence>
<dbReference type="Pfam" id="PF00581">
    <property type="entry name" value="Rhodanese"/>
    <property type="match status" value="2"/>
</dbReference>
<reference evidence="5 6" key="1">
    <citation type="submission" date="2019-09" db="EMBL/GenBank/DDBJ databases">
        <title>FDA dAtabase for Regulatory Grade micrObial Sequences (FDA-ARGOS): Supporting development and validation of Infectious Disease Dx tests.</title>
        <authorList>
            <person name="Sciortino C."/>
            <person name="Tallon L."/>
            <person name="Sadzewicz L."/>
            <person name="Vavikolanu K."/>
            <person name="Mehta A."/>
            <person name="Aluvathingal J."/>
            <person name="Nadendla S."/>
            <person name="Nandy P."/>
            <person name="Geyer C."/>
            <person name="Yan Y."/>
            <person name="Sichtig H."/>
        </authorList>
    </citation>
    <scope>NUCLEOTIDE SEQUENCE [LARGE SCALE GENOMIC DNA]</scope>
    <source>
        <strain evidence="5 6">FDAARGOS_664</strain>
    </source>
</reference>
<gene>
    <name evidence="5" type="ORF">FOB72_10670</name>
</gene>
<dbReference type="PROSITE" id="PS00683">
    <property type="entry name" value="RHODANESE_2"/>
    <property type="match status" value="1"/>
</dbReference>
<organism evidence="5 6">
    <name type="scientific">Cupriavidus pauculus</name>
    <dbReference type="NCBI Taxonomy" id="82633"/>
    <lineage>
        <taxon>Bacteria</taxon>
        <taxon>Pseudomonadati</taxon>
        <taxon>Pseudomonadota</taxon>
        <taxon>Betaproteobacteria</taxon>
        <taxon>Burkholderiales</taxon>
        <taxon>Burkholderiaceae</taxon>
        <taxon>Cupriavidus</taxon>
    </lineage>
</organism>
<keyword evidence="2" id="KW-0677">Repeat</keyword>
<evidence type="ECO:0000313" key="6">
    <source>
        <dbReference type="Proteomes" id="UP000322822"/>
    </source>
</evidence>
<sequence>MPTPLISATELESLRARGTHDIVVIDCSFDLANPTAGREAYHQGHLPGAYYLHLDNELSGPKTGVNGRHPLPDAELLTARLRALGVNDDTLVVAYDAQGAMYAARLWWLLRWIGHEASAVLDGGKAAWIAAGLPLEPGNTPDPAPEAAGNLSLRSTLVPTVDAATLVENLTAPTRLVVDARAPDRFRGENETIDPVGGHIPGAINRFFKDNLRPDGHFKSADTLRKEFGQLFAGTPPAETVMQCGSGVTACHNLLALEVAGLTGAALYPGSWSEWSADPKRPVATGPAD</sequence>
<evidence type="ECO:0000259" key="4">
    <source>
        <dbReference type="PROSITE" id="PS50206"/>
    </source>
</evidence>
<dbReference type="GO" id="GO:0004792">
    <property type="term" value="F:thiosulfate-cyanide sulfurtransferase activity"/>
    <property type="evidence" value="ECO:0007669"/>
    <property type="project" value="InterPro"/>
</dbReference>
<dbReference type="EMBL" id="CP044065">
    <property type="protein sequence ID" value="QET02454.1"/>
    <property type="molecule type" value="Genomic_DNA"/>
</dbReference>
<dbReference type="InterPro" id="IPR001763">
    <property type="entry name" value="Rhodanese-like_dom"/>
</dbReference>
<dbReference type="InterPro" id="IPR045078">
    <property type="entry name" value="TST/MPST-like"/>
</dbReference>
<dbReference type="InterPro" id="IPR036873">
    <property type="entry name" value="Rhodanese-like_dom_sf"/>
</dbReference>
<dbReference type="PANTHER" id="PTHR11364:SF27">
    <property type="entry name" value="SULFURTRANSFERASE"/>
    <property type="match status" value="1"/>
</dbReference>
<protein>
    <recommendedName>
        <fullName evidence="3">Sulfurtransferase</fullName>
    </recommendedName>
</protein>
<dbReference type="CDD" id="cd01448">
    <property type="entry name" value="TST_Repeat_1"/>
    <property type="match status" value="1"/>
</dbReference>
<evidence type="ECO:0000256" key="3">
    <source>
        <dbReference type="RuleBase" id="RU000507"/>
    </source>
</evidence>
<keyword evidence="1 3" id="KW-0808">Transferase</keyword>
<dbReference type="CDD" id="cd01449">
    <property type="entry name" value="TST_Repeat_2"/>
    <property type="match status" value="1"/>
</dbReference>
<evidence type="ECO:0000256" key="2">
    <source>
        <dbReference type="ARBA" id="ARBA00022737"/>
    </source>
</evidence>
<dbReference type="Proteomes" id="UP000322822">
    <property type="component" value="Chromosome 1"/>
</dbReference>
<feature type="domain" description="Rhodanese" evidence="4">
    <location>
        <begin position="171"/>
        <end position="284"/>
    </location>
</feature>
<evidence type="ECO:0000256" key="1">
    <source>
        <dbReference type="ARBA" id="ARBA00022679"/>
    </source>
</evidence>
<dbReference type="PROSITE" id="PS00380">
    <property type="entry name" value="RHODANESE_1"/>
    <property type="match status" value="1"/>
</dbReference>
<dbReference type="AlphaFoldDB" id="A0A5P2H453"/>
<dbReference type="Gene3D" id="3.40.250.10">
    <property type="entry name" value="Rhodanese-like domain"/>
    <property type="match status" value="2"/>
</dbReference>
<proteinExistence type="predicted"/>
<dbReference type="SMART" id="SM00450">
    <property type="entry name" value="RHOD"/>
    <property type="match status" value="2"/>
</dbReference>
<dbReference type="PANTHER" id="PTHR11364">
    <property type="entry name" value="THIOSULFATE SULFERTANSFERASE"/>
    <property type="match status" value="1"/>
</dbReference>
<accession>A0A5P2H453</accession>
<dbReference type="PROSITE" id="PS50206">
    <property type="entry name" value="RHODANESE_3"/>
    <property type="match status" value="2"/>
</dbReference>